<name>A0A0B5DET5_9ACTN</name>
<evidence type="ECO:0000259" key="2">
    <source>
        <dbReference type="Pfam" id="PF07859"/>
    </source>
</evidence>
<dbReference type="Pfam" id="PF07859">
    <property type="entry name" value="Abhydrolase_3"/>
    <property type="match status" value="1"/>
</dbReference>
<dbReference type="InterPro" id="IPR029058">
    <property type="entry name" value="AB_hydrolase_fold"/>
</dbReference>
<sequence>MSTTSPQPSRYALDPELADAFSAPRPAVARGDWAKLRELGTAGQAYMATLDPASTGVTRTRHSTPAADGAALELRWYRPREATPGPAVLYVHGGGMILGSLDAYDRLLGWYAEQSRVPFLSVGYRPAPESTGTALAEDVYTGLRWLNQHAPELDVDPHRIAVMADSGGGAPAAGATLLARERKLPIARQILIYPMLDDRTVNPDPALDAVAPWKYDNNATAWGAVLGDRAGTDRVSPVEAPARLTDATALPAAYLETGDLDIFRTEVIRYAATLAAAGVPVELHVHPGAPHGFDRLAPDAAVTRRAHRDRLRVIATL</sequence>
<dbReference type="KEGG" id="snq:CP978_02595"/>
<dbReference type="OrthoDB" id="3181909at2"/>
<evidence type="ECO:0000313" key="5">
    <source>
        <dbReference type="Proteomes" id="UP000031526"/>
    </source>
</evidence>
<accession>A0A0B5DET5</accession>
<reference evidence="5" key="1">
    <citation type="submission" date="2014-09" db="EMBL/GenBank/DDBJ databases">
        <title>Sequence of the Streptomyces nodosus genome.</title>
        <authorList>
            <person name="Sweeney P."/>
            <person name="Stephens N."/>
            <person name="Murphy C."/>
            <person name="Caffrey P."/>
        </authorList>
    </citation>
    <scope>NUCLEOTIDE SEQUENCE [LARGE SCALE GENOMIC DNA]</scope>
    <source>
        <strain evidence="5">ATCC 14899</strain>
    </source>
</reference>
<dbReference type="InterPro" id="IPR050300">
    <property type="entry name" value="GDXG_lipolytic_enzyme"/>
</dbReference>
<protein>
    <submittedName>
        <fullName evidence="3">Alpha/beta hydrolase</fullName>
    </submittedName>
</protein>
<dbReference type="GO" id="GO:0016787">
    <property type="term" value="F:hydrolase activity"/>
    <property type="evidence" value="ECO:0007669"/>
    <property type="project" value="UniProtKB-KW"/>
</dbReference>
<evidence type="ECO:0000256" key="1">
    <source>
        <dbReference type="ARBA" id="ARBA00022801"/>
    </source>
</evidence>
<evidence type="ECO:0000313" key="3">
    <source>
        <dbReference type="EMBL" id="AJE38996.1"/>
    </source>
</evidence>
<dbReference type="HOGENOM" id="CLU_012494_6_1_11"/>
<dbReference type="PANTHER" id="PTHR48081:SF8">
    <property type="entry name" value="ALPHA_BETA HYDROLASE FOLD-3 DOMAIN-CONTAINING PROTEIN-RELATED"/>
    <property type="match status" value="1"/>
</dbReference>
<dbReference type="SUPFAM" id="SSF53474">
    <property type="entry name" value="alpha/beta-Hydrolases"/>
    <property type="match status" value="1"/>
</dbReference>
<proteinExistence type="predicted"/>
<dbReference type="RefSeq" id="WP_043437196.1">
    <property type="nucleotide sequence ID" value="NZ_CP009313.1"/>
</dbReference>
<dbReference type="Gene3D" id="3.40.50.1820">
    <property type="entry name" value="alpha/beta hydrolase"/>
    <property type="match status" value="1"/>
</dbReference>
<reference evidence="4 6" key="3">
    <citation type="submission" date="2017-09" db="EMBL/GenBank/DDBJ databases">
        <title>Streptomyces genome completion.</title>
        <authorList>
            <person name="Lee N."/>
            <person name="Cho B.-K."/>
        </authorList>
    </citation>
    <scope>NUCLEOTIDE SEQUENCE [LARGE SCALE GENOMIC DNA]</scope>
    <source>
        <strain evidence="4 6">ATCC 14899</strain>
    </source>
</reference>
<evidence type="ECO:0000313" key="4">
    <source>
        <dbReference type="EMBL" id="QEV37577.1"/>
    </source>
</evidence>
<dbReference type="EMBL" id="CP009313">
    <property type="protein sequence ID" value="AJE38996.1"/>
    <property type="molecule type" value="Genomic_DNA"/>
</dbReference>
<dbReference type="InterPro" id="IPR013094">
    <property type="entry name" value="AB_hydrolase_3"/>
</dbReference>
<organism evidence="3 5">
    <name type="scientific">Streptomyces nodosus</name>
    <dbReference type="NCBI Taxonomy" id="40318"/>
    <lineage>
        <taxon>Bacteria</taxon>
        <taxon>Bacillati</taxon>
        <taxon>Actinomycetota</taxon>
        <taxon>Actinomycetes</taxon>
        <taxon>Kitasatosporales</taxon>
        <taxon>Streptomycetaceae</taxon>
        <taxon>Streptomyces</taxon>
    </lineage>
</organism>
<dbReference type="EMBL" id="CP023747">
    <property type="protein sequence ID" value="QEV37577.1"/>
    <property type="molecule type" value="Genomic_DNA"/>
</dbReference>
<keyword evidence="1 3" id="KW-0378">Hydrolase</keyword>
<dbReference type="STRING" id="40318.SNOD_02220"/>
<evidence type="ECO:0000313" key="6">
    <source>
        <dbReference type="Proteomes" id="UP000325763"/>
    </source>
</evidence>
<dbReference type="PANTHER" id="PTHR48081">
    <property type="entry name" value="AB HYDROLASE SUPERFAMILY PROTEIN C4A8.06C"/>
    <property type="match status" value="1"/>
</dbReference>
<reference evidence="3 5" key="2">
    <citation type="journal article" date="2016" name="Appl. Microbiol. Biotechnol.">
        <title>Exploiting the genome sequence of Streptomyces nodosus for enhanced antibiotic production.</title>
        <authorList>
            <person name="Sweeney P."/>
            <person name="Murphy C.D."/>
            <person name="Caffrey P."/>
        </authorList>
    </citation>
    <scope>NUCLEOTIDE SEQUENCE [LARGE SCALE GENOMIC DNA]</scope>
    <source>
        <strain evidence="3 5">ATCC 14899</strain>
    </source>
</reference>
<feature type="domain" description="Alpha/beta hydrolase fold-3" evidence="2">
    <location>
        <begin position="88"/>
        <end position="293"/>
    </location>
</feature>
<keyword evidence="5" id="KW-1185">Reference proteome</keyword>
<dbReference type="AlphaFoldDB" id="A0A0B5DET5"/>
<gene>
    <name evidence="4" type="ORF">CP978_02595</name>
    <name evidence="3" type="ORF">SNOD_02220</name>
</gene>
<dbReference type="Proteomes" id="UP000031526">
    <property type="component" value="Chromosome"/>
</dbReference>
<dbReference type="Proteomes" id="UP000325763">
    <property type="component" value="Chromosome"/>
</dbReference>